<evidence type="ECO:0000259" key="2">
    <source>
        <dbReference type="Pfam" id="PF03413"/>
    </source>
</evidence>
<evidence type="ECO:0000313" key="4">
    <source>
        <dbReference type="Proteomes" id="UP000318102"/>
    </source>
</evidence>
<dbReference type="EMBL" id="VNJK01000001">
    <property type="protein sequence ID" value="TVX94099.1"/>
    <property type="molecule type" value="Genomic_DNA"/>
</dbReference>
<dbReference type="PANTHER" id="PTHR34219:SF1">
    <property type="entry name" value="PEPSY DOMAIN-CONTAINING PROTEIN"/>
    <property type="match status" value="1"/>
</dbReference>
<comment type="caution">
    <text evidence="3">The sequence shown here is derived from an EMBL/GenBank/DDBJ whole genome shotgun (WGS) entry which is preliminary data.</text>
</comment>
<gene>
    <name evidence="3" type="ORF">FPZ44_14175</name>
</gene>
<organism evidence="3 4">
    <name type="scientific">Paenibacillus agilis</name>
    <dbReference type="NCBI Taxonomy" id="3020863"/>
    <lineage>
        <taxon>Bacteria</taxon>
        <taxon>Bacillati</taxon>
        <taxon>Bacillota</taxon>
        <taxon>Bacilli</taxon>
        <taxon>Bacillales</taxon>
        <taxon>Paenibacillaceae</taxon>
        <taxon>Paenibacillus</taxon>
    </lineage>
</organism>
<dbReference type="Pfam" id="PF03929">
    <property type="entry name" value="PepSY_TM"/>
    <property type="match status" value="1"/>
</dbReference>
<dbReference type="Proteomes" id="UP000318102">
    <property type="component" value="Unassembled WGS sequence"/>
</dbReference>
<protein>
    <submittedName>
        <fullName evidence="3">PepSY domain-containing protein</fullName>
    </submittedName>
</protein>
<feature type="transmembrane region" description="Helical" evidence="1">
    <location>
        <begin position="425"/>
        <end position="450"/>
    </location>
</feature>
<feature type="transmembrane region" description="Helical" evidence="1">
    <location>
        <begin position="382"/>
        <end position="402"/>
    </location>
</feature>
<reference evidence="3 4" key="1">
    <citation type="submission" date="2019-07" db="EMBL/GenBank/DDBJ databases">
        <authorList>
            <person name="Kim J."/>
        </authorList>
    </citation>
    <scope>NUCLEOTIDE SEQUENCE [LARGE SCALE GENOMIC DNA]</scope>
    <source>
        <strain evidence="3 4">N4</strain>
    </source>
</reference>
<evidence type="ECO:0000256" key="1">
    <source>
        <dbReference type="SAM" id="Phobius"/>
    </source>
</evidence>
<feature type="transmembrane region" description="Helical" evidence="1">
    <location>
        <begin position="214"/>
        <end position="234"/>
    </location>
</feature>
<name>A0A559J2I2_9BACL</name>
<dbReference type="PANTHER" id="PTHR34219">
    <property type="entry name" value="IRON-REGULATED INNER MEMBRANE PROTEIN-RELATED"/>
    <property type="match status" value="1"/>
</dbReference>
<evidence type="ECO:0000313" key="3">
    <source>
        <dbReference type="EMBL" id="TVX94099.1"/>
    </source>
</evidence>
<feature type="transmembrane region" description="Helical" evidence="1">
    <location>
        <begin position="30"/>
        <end position="54"/>
    </location>
</feature>
<accession>A0A559J2I2</accession>
<keyword evidence="1" id="KW-0472">Membrane</keyword>
<feature type="domain" description="PepSY" evidence="2">
    <location>
        <begin position="294"/>
        <end position="351"/>
    </location>
</feature>
<keyword evidence="1" id="KW-1133">Transmembrane helix</keyword>
<keyword evidence="1" id="KW-0812">Transmembrane</keyword>
<feature type="transmembrane region" description="Helical" evidence="1">
    <location>
        <begin position="159"/>
        <end position="183"/>
    </location>
</feature>
<dbReference type="Pfam" id="PF03413">
    <property type="entry name" value="PepSY"/>
    <property type="match status" value="1"/>
</dbReference>
<dbReference type="OrthoDB" id="111691at2"/>
<keyword evidence="4" id="KW-1185">Reference proteome</keyword>
<sequence>MVEANQAVQTNAVSVKTKSKASFYQIVWRWHFYAGLFAAPFLIVLAISGGVYLFKPQIESMLYQNMYYVEQPTDGSTALAPSALIHFVQQMHPNGQINSIMFYDDTTRTVEIGMVDNDIASSVFVNPYSGEVMGSLISGERFTDFFVKMHSELIIGGTVANYLVELAACWTVILLLTGLYMWWPRNRASIWGTVLPRLGQKGKVFWRDMHAVPAFWLSLFILILVLTGLPWSAVTGKQISSLATSTNTGYPPYALGSGAKPESTLKTKDVAKGGPWATENLPVPVSTASSYVPLTINEAVIIAEGAKVEKPYRVIMPKNEKGVYTVTTSHTVPGGEATLHLDQYSGAILSDVRYADYGIMGKAITVGIALHEGRLFGLANQLLGLITCLGVIGIVVSSFVMWRKRKPQTKLGSPTPSKDKNRTRVVFFLMLVMGILMPLVGISIIVVFVLDRFVLSRIKPVKEWLHGA</sequence>
<proteinExistence type="predicted"/>
<dbReference type="InterPro" id="IPR005625">
    <property type="entry name" value="PepSY-ass_TM"/>
</dbReference>
<dbReference type="InterPro" id="IPR025711">
    <property type="entry name" value="PepSY"/>
</dbReference>
<dbReference type="AlphaFoldDB" id="A0A559J2I2"/>